<dbReference type="SUPFAM" id="SSF48264">
    <property type="entry name" value="Cytochrome P450"/>
    <property type="match status" value="1"/>
</dbReference>
<dbReference type="GO" id="GO:0004497">
    <property type="term" value="F:monooxygenase activity"/>
    <property type="evidence" value="ECO:0007669"/>
    <property type="project" value="UniProtKB-KW"/>
</dbReference>
<evidence type="ECO:0000256" key="2">
    <source>
        <dbReference type="ARBA" id="ARBA00010617"/>
    </source>
</evidence>
<dbReference type="Pfam" id="PF00067">
    <property type="entry name" value="p450"/>
    <property type="match status" value="1"/>
</dbReference>
<comment type="similarity">
    <text evidence="2">Belongs to the cytochrome P450 family.</text>
</comment>
<keyword evidence="4" id="KW-0479">Metal-binding</keyword>
<evidence type="ECO:0000256" key="6">
    <source>
        <dbReference type="ARBA" id="ARBA00023004"/>
    </source>
</evidence>
<evidence type="ECO:0000256" key="4">
    <source>
        <dbReference type="ARBA" id="ARBA00022723"/>
    </source>
</evidence>
<dbReference type="InterPro" id="IPR050121">
    <property type="entry name" value="Cytochrome_P450_monoxygenase"/>
</dbReference>
<dbReference type="InterPro" id="IPR001128">
    <property type="entry name" value="Cyt_P450"/>
</dbReference>
<dbReference type="Proteomes" id="UP000027238">
    <property type="component" value="Unassembled WGS sequence"/>
</dbReference>
<evidence type="ECO:0000313" key="9">
    <source>
        <dbReference type="EMBL" id="KDN68140.1"/>
    </source>
</evidence>
<evidence type="ECO:0000256" key="7">
    <source>
        <dbReference type="ARBA" id="ARBA00023033"/>
    </source>
</evidence>
<evidence type="ECO:0000313" key="10">
    <source>
        <dbReference type="Proteomes" id="UP000027238"/>
    </source>
</evidence>
<keyword evidence="8" id="KW-0812">Transmembrane</keyword>
<evidence type="ECO:0000256" key="3">
    <source>
        <dbReference type="ARBA" id="ARBA00022617"/>
    </source>
</evidence>
<organism evidence="9 10">
    <name type="scientific">Colletotrichum sublineola</name>
    <name type="common">Sorghum anthracnose fungus</name>
    <dbReference type="NCBI Taxonomy" id="1173701"/>
    <lineage>
        <taxon>Eukaryota</taxon>
        <taxon>Fungi</taxon>
        <taxon>Dikarya</taxon>
        <taxon>Ascomycota</taxon>
        <taxon>Pezizomycotina</taxon>
        <taxon>Sordariomycetes</taxon>
        <taxon>Hypocreomycetidae</taxon>
        <taxon>Glomerellales</taxon>
        <taxon>Glomerellaceae</taxon>
        <taxon>Colletotrichum</taxon>
        <taxon>Colletotrichum graminicola species complex</taxon>
    </lineage>
</organism>
<dbReference type="EMBL" id="JMSE01000720">
    <property type="protein sequence ID" value="KDN68140.1"/>
    <property type="molecule type" value="Genomic_DNA"/>
</dbReference>
<dbReference type="PANTHER" id="PTHR24305">
    <property type="entry name" value="CYTOCHROME P450"/>
    <property type="match status" value="1"/>
</dbReference>
<dbReference type="OrthoDB" id="1470350at2759"/>
<accession>A0A066XQ92</accession>
<keyword evidence="6" id="KW-0408">Iron</keyword>
<keyword evidence="10" id="KW-1185">Reference proteome</keyword>
<dbReference type="OMA" id="MEQSTHI"/>
<dbReference type="GO" id="GO:0016705">
    <property type="term" value="F:oxidoreductase activity, acting on paired donors, with incorporation or reduction of molecular oxygen"/>
    <property type="evidence" value="ECO:0007669"/>
    <property type="project" value="InterPro"/>
</dbReference>
<sequence length="476" mass="53222">MFVGRSILSALTPYNGLLLFALTLVLTVGYYFSLAIYNIYFHPLSKYPGPRLAAATPWWTAYSLFRGCTPFDLLELHNRYGPVVRTAPDTLSYIKAPQWKEIYGHKQIGQPEFSKDEKYHASLKSVPLIINADREYHSYVRKLLAHGFSEKAMREQEDVLREYIDLMCRKLEEEGDGGKKAVDVMQWYNFLTFDFIGFLTFGESFDCLATSTLHTWIEIAFLTLRLMAIYQVIGRLPSLIRLAALFVMTPKKVSLEVKVLWQLENEKVKHRLQVQTAVPDFMDKLISAYNSGKMTFEQLQGNSWVLTLAGSETTATLLSGLTFLLLKTPCVLAKLITEICTTFAHPSDITFVAVGNCKYLLACIEEALRVYPPAPSPHTCIVPAGGATVDGEFLPEGTSVGIPHYAASYSPATGHSWRSLFLSAGREKMTGLPMMTITMKLQTNPWLRDCLLSDGKDTIEALSGVMGGTILLFSLA</sequence>
<evidence type="ECO:0000256" key="1">
    <source>
        <dbReference type="ARBA" id="ARBA00001971"/>
    </source>
</evidence>
<keyword evidence="3" id="KW-0349">Heme</keyword>
<dbReference type="HOGENOM" id="CLU_001570_14_11_1"/>
<proteinExistence type="inferred from homology"/>
<comment type="cofactor">
    <cofactor evidence="1">
        <name>heme</name>
        <dbReference type="ChEBI" id="CHEBI:30413"/>
    </cofactor>
</comment>
<evidence type="ECO:0000256" key="5">
    <source>
        <dbReference type="ARBA" id="ARBA00023002"/>
    </source>
</evidence>
<gene>
    <name evidence="9" type="ORF">CSUB01_10612</name>
</gene>
<keyword evidence="8" id="KW-1133">Transmembrane helix</keyword>
<keyword evidence="7 9" id="KW-0503">Monooxygenase</keyword>
<feature type="transmembrane region" description="Helical" evidence="8">
    <location>
        <begin position="17"/>
        <end position="41"/>
    </location>
</feature>
<dbReference type="Gene3D" id="1.10.630.10">
    <property type="entry name" value="Cytochrome P450"/>
    <property type="match status" value="1"/>
</dbReference>
<dbReference type="GO" id="GO:0020037">
    <property type="term" value="F:heme binding"/>
    <property type="evidence" value="ECO:0007669"/>
    <property type="project" value="InterPro"/>
</dbReference>
<dbReference type="GO" id="GO:0005506">
    <property type="term" value="F:iron ion binding"/>
    <property type="evidence" value="ECO:0007669"/>
    <property type="project" value="InterPro"/>
</dbReference>
<dbReference type="STRING" id="1173701.A0A066XQ92"/>
<dbReference type="CDD" id="cd11058">
    <property type="entry name" value="CYP60B-like"/>
    <property type="match status" value="1"/>
</dbReference>
<protein>
    <submittedName>
        <fullName evidence="9">Putative benzoate 4-monooxygenase cytochrome P450</fullName>
    </submittedName>
</protein>
<dbReference type="InterPro" id="IPR036396">
    <property type="entry name" value="Cyt_P450_sf"/>
</dbReference>
<evidence type="ECO:0000256" key="8">
    <source>
        <dbReference type="SAM" id="Phobius"/>
    </source>
</evidence>
<keyword evidence="8" id="KW-0472">Membrane</keyword>
<keyword evidence="5" id="KW-0560">Oxidoreductase</keyword>
<reference evidence="10" key="1">
    <citation type="journal article" date="2014" name="Genome Announc.">
        <title>Draft genome sequence of Colletotrichum sublineola, a destructive pathogen of cultivated sorghum.</title>
        <authorList>
            <person name="Baroncelli R."/>
            <person name="Sanz-Martin J.M."/>
            <person name="Rech G.E."/>
            <person name="Sukno S.A."/>
            <person name="Thon M.R."/>
        </authorList>
    </citation>
    <scope>NUCLEOTIDE SEQUENCE [LARGE SCALE GENOMIC DNA]</scope>
    <source>
        <strain evidence="10">TX430BB</strain>
    </source>
</reference>
<dbReference type="AlphaFoldDB" id="A0A066XQ92"/>
<dbReference type="eggNOG" id="KOG0158">
    <property type="taxonomic scope" value="Eukaryota"/>
</dbReference>
<dbReference type="PANTHER" id="PTHR24305:SF29">
    <property type="entry name" value="BENZOATE-PARA-HYDROXYLASE"/>
    <property type="match status" value="1"/>
</dbReference>
<comment type="caution">
    <text evidence="9">The sequence shown here is derived from an EMBL/GenBank/DDBJ whole genome shotgun (WGS) entry which is preliminary data.</text>
</comment>
<name>A0A066XQ92_COLSU</name>